<dbReference type="Pfam" id="PF02811">
    <property type="entry name" value="PHP"/>
    <property type="match status" value="1"/>
</dbReference>
<dbReference type="InterPro" id="IPR004013">
    <property type="entry name" value="PHP_dom"/>
</dbReference>
<dbReference type="InterPro" id="IPR004365">
    <property type="entry name" value="NA-bd_OB_tRNA"/>
</dbReference>
<dbReference type="Pfam" id="PF07733">
    <property type="entry name" value="DNA_pol3_alpha"/>
    <property type="match status" value="1"/>
</dbReference>
<dbReference type="Pfam" id="PF14579">
    <property type="entry name" value="HHH_6"/>
    <property type="match status" value="1"/>
</dbReference>
<dbReference type="NCBIfam" id="NF004226">
    <property type="entry name" value="PRK05673.1"/>
    <property type="match status" value="1"/>
</dbReference>
<evidence type="ECO:0000256" key="7">
    <source>
        <dbReference type="ARBA" id="ARBA00022705"/>
    </source>
</evidence>
<dbReference type="InterPro" id="IPR011708">
    <property type="entry name" value="DNA_pol3_alpha_NTPase_dom"/>
</dbReference>
<dbReference type="CDD" id="cd04485">
    <property type="entry name" value="DnaE_OBF"/>
    <property type="match status" value="1"/>
</dbReference>
<evidence type="ECO:0000256" key="3">
    <source>
        <dbReference type="ARBA" id="ARBA00012417"/>
    </source>
</evidence>
<evidence type="ECO:0000313" key="12">
    <source>
        <dbReference type="Proteomes" id="UP000184501"/>
    </source>
</evidence>
<evidence type="ECO:0000256" key="5">
    <source>
        <dbReference type="ARBA" id="ARBA00022679"/>
    </source>
</evidence>
<evidence type="ECO:0000256" key="9">
    <source>
        <dbReference type="ARBA" id="ARBA00049244"/>
    </source>
</evidence>
<keyword evidence="7" id="KW-0235">DNA replication</keyword>
<dbReference type="InterPro" id="IPR003141">
    <property type="entry name" value="Pol/His_phosphatase_N"/>
</dbReference>
<dbReference type="Pfam" id="PF01336">
    <property type="entry name" value="tRNA_anti-codon"/>
    <property type="match status" value="1"/>
</dbReference>
<name>A0A1M5LEF7_STRHI</name>
<dbReference type="Proteomes" id="UP000184501">
    <property type="component" value="Unassembled WGS sequence"/>
</dbReference>
<dbReference type="InterPro" id="IPR004805">
    <property type="entry name" value="DnaE2/DnaE/PolC"/>
</dbReference>
<dbReference type="SUPFAM" id="SSF89550">
    <property type="entry name" value="PHP domain-like"/>
    <property type="match status" value="1"/>
</dbReference>
<evidence type="ECO:0000256" key="2">
    <source>
        <dbReference type="ARBA" id="ARBA00009496"/>
    </source>
</evidence>
<dbReference type="Gene3D" id="1.10.150.870">
    <property type="match status" value="1"/>
</dbReference>
<reference evidence="11 12" key="1">
    <citation type="submission" date="2016-11" db="EMBL/GenBank/DDBJ databases">
        <authorList>
            <person name="Jaros S."/>
            <person name="Januszkiewicz K."/>
            <person name="Wedrychowicz H."/>
        </authorList>
    </citation>
    <scope>NUCLEOTIDE SEQUENCE [LARGE SCALE GENOMIC DNA]</scope>
    <source>
        <strain evidence="11 12">DSM 44523</strain>
    </source>
</reference>
<evidence type="ECO:0000256" key="4">
    <source>
        <dbReference type="ARBA" id="ARBA00019114"/>
    </source>
</evidence>
<dbReference type="SMART" id="SM00481">
    <property type="entry name" value="POLIIIAc"/>
    <property type="match status" value="1"/>
</dbReference>
<dbReference type="STRING" id="2017.SAMN05444320_11180"/>
<dbReference type="GO" id="GO:0008408">
    <property type="term" value="F:3'-5' exonuclease activity"/>
    <property type="evidence" value="ECO:0007669"/>
    <property type="project" value="InterPro"/>
</dbReference>
<evidence type="ECO:0000259" key="10">
    <source>
        <dbReference type="SMART" id="SM00481"/>
    </source>
</evidence>
<comment type="subcellular location">
    <subcellularLocation>
        <location evidence="1">Cytoplasm</location>
    </subcellularLocation>
</comment>
<feature type="domain" description="Polymerase/histidinol phosphatase N-terminal" evidence="10">
    <location>
        <begin position="6"/>
        <end position="73"/>
    </location>
</feature>
<dbReference type="Pfam" id="PF17657">
    <property type="entry name" value="DNA_pol3_finger"/>
    <property type="match status" value="1"/>
</dbReference>
<keyword evidence="8" id="KW-0239">DNA-directed DNA polymerase</keyword>
<dbReference type="GO" id="GO:0006260">
    <property type="term" value="P:DNA replication"/>
    <property type="evidence" value="ECO:0007669"/>
    <property type="project" value="UniProtKB-KW"/>
</dbReference>
<dbReference type="GO" id="GO:0003676">
    <property type="term" value="F:nucleic acid binding"/>
    <property type="evidence" value="ECO:0007669"/>
    <property type="project" value="InterPro"/>
</dbReference>
<keyword evidence="6" id="KW-0548">Nucleotidyltransferase</keyword>
<dbReference type="InterPro" id="IPR041931">
    <property type="entry name" value="DNA_pol3_alpha_thumb_dom"/>
</dbReference>
<evidence type="ECO:0000256" key="1">
    <source>
        <dbReference type="ARBA" id="ARBA00004496"/>
    </source>
</evidence>
<dbReference type="EMBL" id="FQVN01000011">
    <property type="protein sequence ID" value="SHG63345.1"/>
    <property type="molecule type" value="Genomic_DNA"/>
</dbReference>
<proteinExistence type="inferred from homology"/>
<dbReference type="PANTHER" id="PTHR32294:SF0">
    <property type="entry name" value="DNA POLYMERASE III SUBUNIT ALPHA"/>
    <property type="match status" value="1"/>
</dbReference>
<protein>
    <recommendedName>
        <fullName evidence="4">DNA polymerase III subunit alpha</fullName>
        <ecNumber evidence="3">2.7.7.7</ecNumber>
    </recommendedName>
</protein>
<dbReference type="NCBIfam" id="TIGR00594">
    <property type="entry name" value="polc"/>
    <property type="match status" value="1"/>
</dbReference>
<dbReference type="Gene3D" id="3.20.20.140">
    <property type="entry name" value="Metal-dependent hydrolases"/>
    <property type="match status" value="1"/>
</dbReference>
<dbReference type="InterPro" id="IPR040982">
    <property type="entry name" value="DNA_pol3_finger"/>
</dbReference>
<dbReference type="InterPro" id="IPR016195">
    <property type="entry name" value="Pol/histidinol_Pase-like"/>
</dbReference>
<dbReference type="InterPro" id="IPR029460">
    <property type="entry name" value="DNAPol_HHH"/>
</dbReference>
<evidence type="ECO:0000313" key="11">
    <source>
        <dbReference type="EMBL" id="SHG63345.1"/>
    </source>
</evidence>
<keyword evidence="5" id="KW-0808">Transferase</keyword>
<evidence type="ECO:0000256" key="8">
    <source>
        <dbReference type="ARBA" id="ARBA00022932"/>
    </source>
</evidence>
<accession>A0A1M5LEF7</accession>
<dbReference type="CDD" id="cd12113">
    <property type="entry name" value="PHP_PolIIIA_DnaE3"/>
    <property type="match status" value="1"/>
</dbReference>
<dbReference type="GO" id="GO:0005737">
    <property type="term" value="C:cytoplasm"/>
    <property type="evidence" value="ECO:0007669"/>
    <property type="project" value="UniProtKB-SubCell"/>
</dbReference>
<dbReference type="PANTHER" id="PTHR32294">
    <property type="entry name" value="DNA POLYMERASE III SUBUNIT ALPHA"/>
    <property type="match status" value="1"/>
</dbReference>
<keyword evidence="12" id="KW-1185">Reference proteome</keyword>
<dbReference type="EC" id="2.7.7.7" evidence="3"/>
<comment type="similarity">
    <text evidence="2">Belongs to the DNA polymerase type-C family. DnaE subfamily.</text>
</comment>
<dbReference type="AlphaFoldDB" id="A0A1M5LEF7"/>
<gene>
    <name evidence="11" type="ORF">SAMN05444320_11180</name>
</gene>
<evidence type="ECO:0000256" key="6">
    <source>
        <dbReference type="ARBA" id="ARBA00022695"/>
    </source>
</evidence>
<dbReference type="GO" id="GO:0003887">
    <property type="term" value="F:DNA-directed DNA polymerase activity"/>
    <property type="evidence" value="ECO:0007669"/>
    <property type="project" value="UniProtKB-KW"/>
</dbReference>
<sequence>MSSSFVHLHVHTEYSMLDGAAKVGPLVGEAVRLGMPAVGMTDHGNMYGADEFYQQATKAGIKPVIGIEAYVAPTSRFHKKPVFWGQPSQRGSDDEGVGGDVSGGGAYTHMTMLAENATGLRNLFRLSSLASMEGYYRKPRMDRDLIAAHATGIIATTGCPSGEVQTRLRLGQEAEALRAAADYRDIFGRDNFFLELMDHGLPIERSVRTGLLEIGAKLGLEPLATNDSHYVARDQAETHAALLCVQSGKTLNDPTRFKFDGDGYYLKSAEEMREYWDKEVPGAADTTLLVAERVESYQDVWAHRDRMPIYEPPEGHDAASWLREQVMAGLRWRLPEGVPDEYVRRAEYEIDVIAQKGFPAYFLITADLMNHARAVGIRVGPGRGSAAGSLVAYALGITNLDPMELGLLFERFLNPERVSMPDIDMDFDDRRRGEMVRYATEKYGADRVAQVITFGRIKTKAAIKDAARVHFGQPGYGIADRISKALPPPVAAKDIPLSGIVDPEHERYGEAAEVRSLIETDRDVATIFETARGLEGLVRNAGVHACAVIMSAEPLVDVIPLWRRDDGAVITGWDYPSCEAIGLLKMDFLGLRNLTVIGDAIDNIRANRGEEIDLDTLRVDDPKTYALLGRGESLGVFQLDGAAMRDLLRRMGPTEFGDIIAVNALYRPGPMAMNTHNNYADRKNGRQEIEPIHPELAEPLADILAETYGLVVYQEQIMQIAQRVAGFSMGRADVLRRAMGKKKKDVLEKEFEGFRAGMRANGFSDEAVQALWDTILPFAGYAFNKSHAAGYALVGYWTAYLKANYPAEYMAALLTSVADNKDKSAVYLAECRQLGIKVLPPDVNESSLRFSAVGDSIRFGLGAIRNVGANVVESVIATREQKGRYTSFLDFVQKSELVCCNKRVIESLVKAGAFDSFGHRRRALFAVHEDAVEAVVRLKRQEAMGQFDLFTTDDRNAAPPESSPLSHLRLDADEWPRKELLGFEREMLGLYVSAHPLDGADPVLRRNAPRPIAAILADPPKEGEIVVAGMISSLERRLNKQGEPWAIAVVEDLDASLEVLFFPKSYGLLAADLVEDAAVVVRGRVNWREGKMAVFGSSLVPLDISEDELRRVRESVLVLEATASELDRDAVLELRSVLRAYPGSSPVHIVVCHEDRRTVMAVHDYPVSVGPPLLTELKAVRGIRVSA</sequence>
<dbReference type="Gene3D" id="1.10.10.1600">
    <property type="entry name" value="Bacterial DNA polymerase III alpha subunit, thumb domain"/>
    <property type="match status" value="1"/>
</dbReference>
<organism evidence="11 12">
    <name type="scientific">Streptoalloteichus hindustanus</name>
    <dbReference type="NCBI Taxonomy" id="2017"/>
    <lineage>
        <taxon>Bacteria</taxon>
        <taxon>Bacillati</taxon>
        <taxon>Actinomycetota</taxon>
        <taxon>Actinomycetes</taxon>
        <taxon>Pseudonocardiales</taxon>
        <taxon>Pseudonocardiaceae</taxon>
        <taxon>Streptoalloteichus</taxon>
    </lineage>
</organism>
<comment type="catalytic activity">
    <reaction evidence="9">
        <text>DNA(n) + a 2'-deoxyribonucleoside 5'-triphosphate = DNA(n+1) + diphosphate</text>
        <dbReference type="Rhea" id="RHEA:22508"/>
        <dbReference type="Rhea" id="RHEA-COMP:17339"/>
        <dbReference type="Rhea" id="RHEA-COMP:17340"/>
        <dbReference type="ChEBI" id="CHEBI:33019"/>
        <dbReference type="ChEBI" id="CHEBI:61560"/>
        <dbReference type="ChEBI" id="CHEBI:173112"/>
        <dbReference type="EC" id="2.7.7.7"/>
    </reaction>
</comment>